<keyword evidence="4" id="KW-1185">Reference proteome</keyword>
<feature type="region of interest" description="Disordered" evidence="2">
    <location>
        <begin position="162"/>
        <end position="184"/>
    </location>
</feature>
<proteinExistence type="predicted"/>
<keyword evidence="1" id="KW-0175">Coiled coil</keyword>
<dbReference type="AlphaFoldDB" id="A0A0A1TPF3"/>
<evidence type="ECO:0000256" key="1">
    <source>
        <dbReference type="SAM" id="Coils"/>
    </source>
</evidence>
<dbReference type="CDD" id="cd14688">
    <property type="entry name" value="bZIP_YAP"/>
    <property type="match status" value="1"/>
</dbReference>
<evidence type="ECO:0008006" key="5">
    <source>
        <dbReference type="Google" id="ProtNLM"/>
    </source>
</evidence>
<reference evidence="3 4" key="1">
    <citation type="journal article" date="2015" name="Genome Announc.">
        <title>Draft Genome Sequence and Gene Annotation of the Entomopathogenic Fungus Verticillium hemipterigenum.</title>
        <authorList>
            <person name="Horn F."/>
            <person name="Habel A."/>
            <person name="Scharf D.H."/>
            <person name="Dworschak J."/>
            <person name="Brakhage A.A."/>
            <person name="Guthke R."/>
            <person name="Hertweck C."/>
            <person name="Linde J."/>
        </authorList>
    </citation>
    <scope>NUCLEOTIDE SEQUENCE [LARGE SCALE GENOMIC DNA]</scope>
</reference>
<accession>A0A0A1TPF3</accession>
<organism evidence="3 4">
    <name type="scientific">[Torrubiella] hemipterigena</name>
    <dbReference type="NCBI Taxonomy" id="1531966"/>
    <lineage>
        <taxon>Eukaryota</taxon>
        <taxon>Fungi</taxon>
        <taxon>Dikarya</taxon>
        <taxon>Ascomycota</taxon>
        <taxon>Pezizomycotina</taxon>
        <taxon>Sordariomycetes</taxon>
        <taxon>Hypocreomycetidae</taxon>
        <taxon>Hypocreales</taxon>
        <taxon>Clavicipitaceae</taxon>
        <taxon>Clavicipitaceae incertae sedis</taxon>
        <taxon>'Torrubiella' clade</taxon>
    </lineage>
</organism>
<evidence type="ECO:0000313" key="4">
    <source>
        <dbReference type="Proteomes" id="UP000039046"/>
    </source>
</evidence>
<dbReference type="EMBL" id="CDHN01000005">
    <property type="protein sequence ID" value="CEJ93525.1"/>
    <property type="molecule type" value="Genomic_DNA"/>
</dbReference>
<gene>
    <name evidence="3" type="ORF">VHEMI09106</name>
</gene>
<dbReference type="HOGENOM" id="CLU_066266_1_0_1"/>
<evidence type="ECO:0000313" key="3">
    <source>
        <dbReference type="EMBL" id="CEJ93525.1"/>
    </source>
</evidence>
<protein>
    <recommendedName>
        <fullName evidence="5">BZIP domain-containing protein</fullName>
    </recommendedName>
</protein>
<feature type="coiled-coil region" evidence="1">
    <location>
        <begin position="60"/>
        <end position="108"/>
    </location>
</feature>
<dbReference type="OrthoDB" id="4505928at2759"/>
<dbReference type="PANTHER" id="PTHR42070:SF1">
    <property type="entry name" value="FILAMENT ASSOCIATED PROTEIN, PUTATIVE (AFU_ORTHOLOGUE AFUA_8G06630)-RELATED"/>
    <property type="match status" value="1"/>
</dbReference>
<dbReference type="PANTHER" id="PTHR42070">
    <property type="entry name" value="FILAMENT ASSOCIATED PROTEIN, PUTATIVE (AFU_ORTHOLOGUE AFUA_8G06630)-RELATED"/>
    <property type="match status" value="1"/>
</dbReference>
<dbReference type="Proteomes" id="UP000039046">
    <property type="component" value="Unassembled WGS sequence"/>
</dbReference>
<name>A0A0A1TPF3_9HYPO</name>
<dbReference type="STRING" id="1531966.A0A0A1TPF3"/>
<evidence type="ECO:0000256" key="2">
    <source>
        <dbReference type="SAM" id="MobiDB-lite"/>
    </source>
</evidence>
<sequence length="244" mass="26846">MPSLFTFTTFPSPMCPSASFCDRKRTSALMGPREETSARAAALVTKWSIKPANHNTTRVRNNQRRHRERIKNRIEYLEAQLAETQAELERARQTIKDLNAKVEGCSQLSHPGNPTTAAPTSTTTLHALLHEPAISLHSPETLICTNGKNSGDPPLGPLLGGTSSVNGFSGKREDQSKMRPPVVGESTTSCEEAFRMLAEQNYAKLDMLAMRSWLEPGFRRGLSDTEGCRVANSLLFALLNHISV</sequence>